<proteinExistence type="predicted"/>
<reference evidence="1" key="5">
    <citation type="submission" date="2025-09" db="UniProtKB">
        <authorList>
            <consortium name="Ensembl"/>
        </authorList>
    </citation>
    <scope>IDENTIFICATION</scope>
</reference>
<dbReference type="AlphaFoldDB" id="A0A671DUT5"/>
<reference evidence="1 2" key="1">
    <citation type="journal article" date="2015" name="Annu Rev Anim Biosci">
        <title>The Genome 10K Project: a way forward.</title>
        <authorList>
            <person name="Koepfli K.P."/>
            <person name="Paten B."/>
            <person name="O'Brien S.J."/>
            <person name="Koepfli K.P."/>
            <person name="Paten B."/>
            <person name="Antunes A."/>
            <person name="Belov K."/>
            <person name="Bustamante C."/>
            <person name="Castoe T.A."/>
            <person name="Clawson H."/>
            <person name="Crawford A.J."/>
            <person name="Diekhans M."/>
            <person name="Distel D."/>
            <person name="Durbin R."/>
            <person name="Earl D."/>
            <person name="Fujita M.K."/>
            <person name="Gamble T."/>
            <person name="Georges A."/>
            <person name="Gemmell N."/>
            <person name="Gilbert M.T."/>
            <person name="Graves J.M."/>
            <person name="Green R.E."/>
            <person name="Hickey G."/>
            <person name="Jarvis E.D."/>
            <person name="Johnson W."/>
            <person name="Komissarov A."/>
            <person name="Korf I."/>
            <person name="Kuhn R."/>
            <person name="Larkin D.M."/>
            <person name="Lewin H."/>
            <person name="Lopez J.V."/>
            <person name="Ma J."/>
            <person name="Marques-Bonet T."/>
            <person name="Miller W."/>
            <person name="Murphy R."/>
            <person name="Pevzner P."/>
            <person name="Shapiro B."/>
            <person name="Steiner C."/>
            <person name="Tamazian G."/>
            <person name="Venkatesh B."/>
            <person name="Wang J."/>
            <person name="Wayne R."/>
            <person name="Wiley E."/>
            <person name="Yang H."/>
            <person name="Zhang G."/>
            <person name="Haussler D."/>
            <person name="Ryder O."/>
            <person name="O'Brien S.J."/>
        </authorList>
    </citation>
    <scope>NUCLEOTIDE SEQUENCE</scope>
</reference>
<dbReference type="Ensembl" id="ENSRFET00010002201.1">
    <property type="protein sequence ID" value="ENSRFEP00010001989.1"/>
    <property type="gene ID" value="ENSRFEG00010001455.1"/>
</dbReference>
<reference evidence="1" key="4">
    <citation type="submission" date="2025-08" db="UniProtKB">
        <authorList>
            <consortium name="Ensembl"/>
        </authorList>
    </citation>
    <scope>IDENTIFICATION</scope>
</reference>
<protein>
    <submittedName>
        <fullName evidence="1">Uncharacterized protein</fullName>
    </submittedName>
</protein>
<name>A0A671DUT5_RHIFE</name>
<reference evidence="2" key="3">
    <citation type="submission" date="2018-12" db="EMBL/GenBank/DDBJ databases">
        <title>G10K-VGP greater horseshoe bat female genome, primary haplotype.</title>
        <authorList>
            <person name="Teeling E."/>
            <person name="Myers G."/>
            <person name="Vernes S."/>
            <person name="Pippel M."/>
            <person name="Winkler S."/>
            <person name="Fedrigo O."/>
            <person name="Rhie A."/>
            <person name="Koren S."/>
            <person name="Phillippy A."/>
            <person name="Lewin H."/>
            <person name="Damas J."/>
            <person name="Howe K."/>
            <person name="Mountcastle J."/>
            <person name="Jarvis E.D."/>
        </authorList>
    </citation>
    <scope>NUCLEOTIDE SEQUENCE [LARGE SCALE GENOMIC DNA]</scope>
</reference>
<organism evidence="1 2">
    <name type="scientific">Rhinolophus ferrumequinum</name>
    <name type="common">Greater horseshoe bat</name>
    <dbReference type="NCBI Taxonomy" id="59479"/>
    <lineage>
        <taxon>Eukaryota</taxon>
        <taxon>Metazoa</taxon>
        <taxon>Chordata</taxon>
        <taxon>Craniata</taxon>
        <taxon>Vertebrata</taxon>
        <taxon>Euteleostomi</taxon>
        <taxon>Mammalia</taxon>
        <taxon>Eutheria</taxon>
        <taxon>Laurasiatheria</taxon>
        <taxon>Chiroptera</taxon>
        <taxon>Yinpterochiroptera</taxon>
        <taxon>Rhinolophoidea</taxon>
        <taxon>Rhinolophidae</taxon>
        <taxon>Rhinolophinae</taxon>
        <taxon>Rhinolophus</taxon>
    </lineage>
</organism>
<reference evidence="1 2" key="2">
    <citation type="journal article" date="2018" name="Annu Rev Anim Biosci">
        <title>Bat Biology, Genomes, and the Bat1K Project: To Generate Chromosome-Level Genomes for All Living Bat Species.</title>
        <authorList>
            <person name="Teeling E.C."/>
            <person name="Vernes S.C."/>
            <person name="Davalos L.M."/>
            <person name="Ray D.A."/>
            <person name="Gilbert M.T.P."/>
            <person name="Myers E."/>
        </authorList>
    </citation>
    <scope>NUCLEOTIDE SEQUENCE</scope>
</reference>
<keyword evidence="2" id="KW-1185">Reference proteome</keyword>
<dbReference type="GeneTree" id="ENSGT00910000146913"/>
<sequence>LKLLEKRMCTKQDKNKICLLEVRITQGEVAFMTHFSIIPHPKSHKLPLFPVSSIPPKTDPFKVRPEKNNQPLMLSWTPNFKSPTITQTPWLSWQEAKAAACCKAMQENAGVKKYT</sequence>
<accession>A0A671DUT5</accession>
<dbReference type="InParanoid" id="A0A671DUT5"/>
<evidence type="ECO:0000313" key="1">
    <source>
        <dbReference type="Ensembl" id="ENSRFEP00010001989.1"/>
    </source>
</evidence>
<dbReference type="Proteomes" id="UP000472240">
    <property type="component" value="Chromosome 5"/>
</dbReference>
<evidence type="ECO:0000313" key="2">
    <source>
        <dbReference type="Proteomes" id="UP000472240"/>
    </source>
</evidence>